<dbReference type="OrthoDB" id="9808690at2"/>
<evidence type="ECO:0000313" key="6">
    <source>
        <dbReference type="Proteomes" id="UP000294641"/>
    </source>
</evidence>
<keyword evidence="1" id="KW-0472">Membrane</keyword>
<evidence type="ECO:0000313" key="3">
    <source>
        <dbReference type="EMBL" id="STX09490.1"/>
    </source>
</evidence>
<proteinExistence type="predicted"/>
<protein>
    <submittedName>
        <fullName evidence="3">Predicted membrane protein</fullName>
    </submittedName>
    <submittedName>
        <fullName evidence="4">Uncharacterized protein DUF1648</fullName>
    </submittedName>
</protein>
<evidence type="ECO:0000313" key="5">
    <source>
        <dbReference type="Proteomes" id="UP000254330"/>
    </source>
</evidence>
<comment type="caution">
    <text evidence="3">The sequence shown here is derived from an EMBL/GenBank/DDBJ whole genome shotgun (WGS) entry which is preliminary data.</text>
</comment>
<evidence type="ECO:0000256" key="1">
    <source>
        <dbReference type="SAM" id="Phobius"/>
    </source>
</evidence>
<reference evidence="4 6" key="2">
    <citation type="submission" date="2019-03" db="EMBL/GenBank/DDBJ databases">
        <title>Genomic Encyclopedia of Type Strains, Phase IV (KMG-IV): sequencing the most valuable type-strain genomes for metagenomic binning, comparative biology and taxonomic classification.</title>
        <authorList>
            <person name="Goeker M."/>
        </authorList>
    </citation>
    <scope>NUCLEOTIDE SEQUENCE [LARGE SCALE GENOMIC DNA]</scope>
    <source>
        <strain evidence="4 6">DSM 20580</strain>
    </source>
</reference>
<keyword evidence="1" id="KW-0812">Transmembrane</keyword>
<name>A0A2U3A9P4_9BACL</name>
<dbReference type="Proteomes" id="UP000294641">
    <property type="component" value="Unassembled WGS sequence"/>
</dbReference>
<keyword evidence="6" id="KW-1185">Reference proteome</keyword>
<feature type="transmembrane region" description="Helical" evidence="1">
    <location>
        <begin position="7"/>
        <end position="24"/>
    </location>
</feature>
<dbReference type="Pfam" id="PF07853">
    <property type="entry name" value="DUF1648"/>
    <property type="match status" value="1"/>
</dbReference>
<evidence type="ECO:0000313" key="4">
    <source>
        <dbReference type="EMBL" id="TDR33946.1"/>
    </source>
</evidence>
<feature type="transmembrane region" description="Helical" evidence="1">
    <location>
        <begin position="124"/>
        <end position="147"/>
    </location>
</feature>
<dbReference type="RefSeq" id="WP_109350708.1">
    <property type="nucleotide sequence ID" value="NZ_BJUE01000051.1"/>
</dbReference>
<accession>A0A2U3A9P4</accession>
<organism evidence="3 5">
    <name type="scientific">Kurthia zopfii</name>
    <dbReference type="NCBI Taxonomy" id="1650"/>
    <lineage>
        <taxon>Bacteria</taxon>
        <taxon>Bacillati</taxon>
        <taxon>Bacillota</taxon>
        <taxon>Bacilli</taxon>
        <taxon>Bacillales</taxon>
        <taxon>Caryophanaceae</taxon>
        <taxon>Kurthia</taxon>
    </lineage>
</organism>
<dbReference type="AlphaFoldDB" id="A0A2U3A9P4"/>
<evidence type="ECO:0000259" key="2">
    <source>
        <dbReference type="Pfam" id="PF07853"/>
    </source>
</evidence>
<dbReference type="EMBL" id="SNZG01000046">
    <property type="protein sequence ID" value="TDR33946.1"/>
    <property type="molecule type" value="Genomic_DNA"/>
</dbReference>
<dbReference type="Proteomes" id="UP000254330">
    <property type="component" value="Unassembled WGS sequence"/>
</dbReference>
<keyword evidence="1" id="KW-1133">Transmembrane helix</keyword>
<feature type="transmembrane region" description="Helical" evidence="1">
    <location>
        <begin position="44"/>
        <end position="64"/>
    </location>
</feature>
<dbReference type="EMBL" id="UGNP01000001">
    <property type="protein sequence ID" value="STX09490.1"/>
    <property type="molecule type" value="Genomic_DNA"/>
</dbReference>
<feature type="transmembrane region" description="Helical" evidence="1">
    <location>
        <begin position="95"/>
        <end position="112"/>
    </location>
</feature>
<reference evidence="3 5" key="1">
    <citation type="submission" date="2018-06" db="EMBL/GenBank/DDBJ databases">
        <authorList>
            <consortium name="Pathogen Informatics"/>
            <person name="Doyle S."/>
        </authorList>
    </citation>
    <scope>NUCLEOTIDE SEQUENCE [LARGE SCALE GENOMIC DNA]</scope>
    <source>
        <strain evidence="3 5">NCTC10597</strain>
    </source>
</reference>
<feature type="domain" description="DUF1648" evidence="2">
    <location>
        <begin position="13"/>
        <end position="57"/>
    </location>
</feature>
<sequence length="155" mass="18446">MVRFFNYFALLAWLATVLLMIFNYNQLPDQVPSHYNIQGEADSWSSKGFVFFIPILAIFLWYIMSFIEKFPQFINMPGFHYETASKKQIQLAKNLAKVLNIEVFLLLIWMSFNEIMNLLQFYSLNLGVWDFVIFMAIITYTMIYYGVKINRENKN</sequence>
<dbReference type="InterPro" id="IPR012867">
    <property type="entry name" value="DUF1648"/>
</dbReference>
<gene>
    <name evidence="4" type="ORF">DFR61_14614</name>
    <name evidence="3" type="ORF">NCTC10597_01166</name>
</gene>